<name>A0ACD3B635_9AGAR</name>
<gene>
    <name evidence="1" type="ORF">BDN72DRAFT_834651</name>
</gene>
<evidence type="ECO:0000313" key="1">
    <source>
        <dbReference type="EMBL" id="TFK73518.1"/>
    </source>
</evidence>
<accession>A0ACD3B635</accession>
<reference evidence="1 2" key="1">
    <citation type="journal article" date="2019" name="Nat. Ecol. Evol.">
        <title>Megaphylogeny resolves global patterns of mushroom evolution.</title>
        <authorList>
            <person name="Varga T."/>
            <person name="Krizsan K."/>
            <person name="Foldi C."/>
            <person name="Dima B."/>
            <person name="Sanchez-Garcia M."/>
            <person name="Sanchez-Ramirez S."/>
            <person name="Szollosi G.J."/>
            <person name="Szarkandi J.G."/>
            <person name="Papp V."/>
            <person name="Albert L."/>
            <person name="Andreopoulos W."/>
            <person name="Angelini C."/>
            <person name="Antonin V."/>
            <person name="Barry K.W."/>
            <person name="Bougher N.L."/>
            <person name="Buchanan P."/>
            <person name="Buyck B."/>
            <person name="Bense V."/>
            <person name="Catcheside P."/>
            <person name="Chovatia M."/>
            <person name="Cooper J."/>
            <person name="Damon W."/>
            <person name="Desjardin D."/>
            <person name="Finy P."/>
            <person name="Geml J."/>
            <person name="Haridas S."/>
            <person name="Hughes K."/>
            <person name="Justo A."/>
            <person name="Karasinski D."/>
            <person name="Kautmanova I."/>
            <person name="Kiss B."/>
            <person name="Kocsube S."/>
            <person name="Kotiranta H."/>
            <person name="LaButti K.M."/>
            <person name="Lechner B.E."/>
            <person name="Liimatainen K."/>
            <person name="Lipzen A."/>
            <person name="Lukacs Z."/>
            <person name="Mihaltcheva S."/>
            <person name="Morgado L.N."/>
            <person name="Niskanen T."/>
            <person name="Noordeloos M.E."/>
            <person name="Ohm R.A."/>
            <person name="Ortiz-Santana B."/>
            <person name="Ovrebo C."/>
            <person name="Racz N."/>
            <person name="Riley R."/>
            <person name="Savchenko A."/>
            <person name="Shiryaev A."/>
            <person name="Soop K."/>
            <person name="Spirin V."/>
            <person name="Szebenyi C."/>
            <person name="Tomsovsky M."/>
            <person name="Tulloss R.E."/>
            <person name="Uehling J."/>
            <person name="Grigoriev I.V."/>
            <person name="Vagvolgyi C."/>
            <person name="Papp T."/>
            <person name="Martin F.M."/>
            <person name="Miettinen O."/>
            <person name="Hibbett D.S."/>
            <person name="Nagy L.G."/>
        </authorList>
    </citation>
    <scope>NUCLEOTIDE SEQUENCE [LARGE SCALE GENOMIC DNA]</scope>
    <source>
        <strain evidence="1 2">NL-1719</strain>
    </source>
</reference>
<keyword evidence="2" id="KW-1185">Reference proteome</keyword>
<proteinExistence type="predicted"/>
<dbReference type="EMBL" id="ML208275">
    <property type="protein sequence ID" value="TFK73518.1"/>
    <property type="molecule type" value="Genomic_DNA"/>
</dbReference>
<sequence length="251" mass="27083">MSTEQSDIPVEPAPWRLTGKAWLFLLSGVPELSSLPAGFAATYQAEALATGGKYIGGPGLVQVVSYTESPVGPYNELIYTPGRWQYDDGSAGFRITRIFVSTKASAANGRRNWNIPKEVADFDYKKGPDGNMHFSVSLPGTSTPFFKASLQSVSLVTRIAIPGKTTLLGQYFKLIQPPLPAGDNPEEVGTSQWVDLVPVMKGSAHAIWVIPEIDGKLGDGVNFPAVVPWSLAIFLDNVDFNVGVATFFDSR</sequence>
<evidence type="ECO:0000313" key="2">
    <source>
        <dbReference type="Proteomes" id="UP000308600"/>
    </source>
</evidence>
<protein>
    <submittedName>
        <fullName evidence="1">Uncharacterized protein</fullName>
    </submittedName>
</protein>
<dbReference type="Proteomes" id="UP000308600">
    <property type="component" value="Unassembled WGS sequence"/>
</dbReference>
<organism evidence="1 2">
    <name type="scientific">Pluteus cervinus</name>
    <dbReference type="NCBI Taxonomy" id="181527"/>
    <lineage>
        <taxon>Eukaryota</taxon>
        <taxon>Fungi</taxon>
        <taxon>Dikarya</taxon>
        <taxon>Basidiomycota</taxon>
        <taxon>Agaricomycotina</taxon>
        <taxon>Agaricomycetes</taxon>
        <taxon>Agaricomycetidae</taxon>
        <taxon>Agaricales</taxon>
        <taxon>Pluteineae</taxon>
        <taxon>Pluteaceae</taxon>
        <taxon>Pluteus</taxon>
    </lineage>
</organism>